<dbReference type="EMBL" id="BAAAPC010000030">
    <property type="protein sequence ID" value="GAA2015615.1"/>
    <property type="molecule type" value="Genomic_DNA"/>
</dbReference>
<gene>
    <name evidence="4" type="ORF">GCM10009799_49780</name>
</gene>
<evidence type="ECO:0000259" key="3">
    <source>
        <dbReference type="Pfam" id="PF12172"/>
    </source>
</evidence>
<organism evidence="4 5">
    <name type="scientific">Nocardiopsis rhodophaea</name>
    <dbReference type="NCBI Taxonomy" id="280238"/>
    <lineage>
        <taxon>Bacteria</taxon>
        <taxon>Bacillati</taxon>
        <taxon>Actinomycetota</taxon>
        <taxon>Actinomycetes</taxon>
        <taxon>Streptosporangiales</taxon>
        <taxon>Nocardiopsidaceae</taxon>
        <taxon>Nocardiopsis</taxon>
    </lineage>
</organism>
<dbReference type="PANTHER" id="PTHR34075:SF5">
    <property type="entry name" value="BLR3430 PROTEIN"/>
    <property type="match status" value="1"/>
</dbReference>
<feature type="domain" description="ChsH2 rubredoxin-like zinc ribbon" evidence="3">
    <location>
        <begin position="20"/>
        <end position="53"/>
    </location>
</feature>
<dbReference type="RefSeq" id="WP_344100949.1">
    <property type="nucleotide sequence ID" value="NZ_BAAAPC010000030.1"/>
</dbReference>
<dbReference type="Proteomes" id="UP001501585">
    <property type="component" value="Unassembled WGS sequence"/>
</dbReference>
<dbReference type="InterPro" id="IPR022002">
    <property type="entry name" value="ChsH2_Znr"/>
</dbReference>
<comment type="caution">
    <text evidence="4">The sequence shown here is derived from an EMBL/GenBank/DDBJ whole genome shotgun (WGS) entry which is preliminary data.</text>
</comment>
<evidence type="ECO:0000313" key="4">
    <source>
        <dbReference type="EMBL" id="GAA2015615.1"/>
    </source>
</evidence>
<protein>
    <submittedName>
        <fullName evidence="4">OB-fold domain-containing protein</fullName>
    </submittedName>
</protein>
<dbReference type="Pfam" id="PF01796">
    <property type="entry name" value="OB_ChsH2_C"/>
    <property type="match status" value="1"/>
</dbReference>
<dbReference type="InterPro" id="IPR052513">
    <property type="entry name" value="Thioester_dehydratase-like"/>
</dbReference>
<dbReference type="Pfam" id="PF12172">
    <property type="entry name" value="zf-ChsH2"/>
    <property type="match status" value="1"/>
</dbReference>
<accession>A0ABN2TPS4</accession>
<evidence type="ECO:0000313" key="5">
    <source>
        <dbReference type="Proteomes" id="UP001501585"/>
    </source>
</evidence>
<dbReference type="InterPro" id="IPR012340">
    <property type="entry name" value="NA-bd_OB-fold"/>
</dbReference>
<keyword evidence="5" id="KW-1185">Reference proteome</keyword>
<feature type="compositionally biased region" description="Basic and acidic residues" evidence="1">
    <location>
        <begin position="136"/>
        <end position="147"/>
    </location>
</feature>
<dbReference type="Gene3D" id="6.10.30.10">
    <property type="match status" value="1"/>
</dbReference>
<proteinExistence type="predicted"/>
<name>A0ABN2TPS4_9ACTN</name>
<dbReference type="InterPro" id="IPR002878">
    <property type="entry name" value="ChsH2_C"/>
</dbReference>
<evidence type="ECO:0000256" key="1">
    <source>
        <dbReference type="SAM" id="MobiDB-lite"/>
    </source>
</evidence>
<reference evidence="4 5" key="1">
    <citation type="journal article" date="2019" name="Int. J. Syst. Evol. Microbiol.">
        <title>The Global Catalogue of Microorganisms (GCM) 10K type strain sequencing project: providing services to taxonomists for standard genome sequencing and annotation.</title>
        <authorList>
            <consortium name="The Broad Institute Genomics Platform"/>
            <consortium name="The Broad Institute Genome Sequencing Center for Infectious Disease"/>
            <person name="Wu L."/>
            <person name="Ma J."/>
        </authorList>
    </citation>
    <scope>NUCLEOTIDE SEQUENCE [LARGE SCALE GENOMIC DNA]</scope>
    <source>
        <strain evidence="4 5">JCM 15313</strain>
    </source>
</reference>
<sequence>MNAPQQRPHPAPTPLTEPYWSACRSGRLAIQRCAACRRYVHFPEPACPFCRGTVLGFEPVSGLGRVLTYTVVHRPFVPGFAELVPYAVAWVELVEQPGLRAFGGIRDCAPGDIAIGMPVTATFTELPGFGPIPDFRPLRSEERDGRPAHRTHD</sequence>
<dbReference type="PANTHER" id="PTHR34075">
    <property type="entry name" value="BLR3430 PROTEIN"/>
    <property type="match status" value="1"/>
</dbReference>
<feature type="region of interest" description="Disordered" evidence="1">
    <location>
        <begin position="132"/>
        <end position="153"/>
    </location>
</feature>
<evidence type="ECO:0000259" key="2">
    <source>
        <dbReference type="Pfam" id="PF01796"/>
    </source>
</evidence>
<feature type="domain" description="ChsH2 C-terminal OB-fold" evidence="2">
    <location>
        <begin position="59"/>
        <end position="123"/>
    </location>
</feature>
<dbReference type="SUPFAM" id="SSF50249">
    <property type="entry name" value="Nucleic acid-binding proteins"/>
    <property type="match status" value="1"/>
</dbReference>